<keyword evidence="2" id="KW-1185">Reference proteome</keyword>
<reference evidence="1" key="1">
    <citation type="submission" date="2023-10" db="EMBL/GenBank/DDBJ databases">
        <authorList>
            <person name="Hackl T."/>
        </authorList>
    </citation>
    <scope>NUCLEOTIDE SEQUENCE</scope>
</reference>
<name>A0AAI8VSJ5_9PEZI</name>
<evidence type="ECO:0000313" key="1">
    <source>
        <dbReference type="EMBL" id="CAJ2509838.1"/>
    </source>
</evidence>
<sequence length="73" mass="8608">MDLRFDSRDYLSTRVFTDDWYHPTGTNIDEYEDDSDHKKMDAEKNNCAVFVAWMAEKLKVKQPDVGDYRLAEA</sequence>
<protein>
    <submittedName>
        <fullName evidence="1">Uu.00g057380.m01.CDS01</fullName>
    </submittedName>
</protein>
<gene>
    <name evidence="1" type="ORF">KHLLAP_LOCUS10306</name>
</gene>
<comment type="caution">
    <text evidence="1">The sequence shown here is derived from an EMBL/GenBank/DDBJ whole genome shotgun (WGS) entry which is preliminary data.</text>
</comment>
<dbReference type="Proteomes" id="UP001295740">
    <property type="component" value="Unassembled WGS sequence"/>
</dbReference>
<dbReference type="EMBL" id="CAUWAG010000013">
    <property type="protein sequence ID" value="CAJ2509838.1"/>
    <property type="molecule type" value="Genomic_DNA"/>
</dbReference>
<organism evidence="1 2">
    <name type="scientific">Anthostomella pinea</name>
    <dbReference type="NCBI Taxonomy" id="933095"/>
    <lineage>
        <taxon>Eukaryota</taxon>
        <taxon>Fungi</taxon>
        <taxon>Dikarya</taxon>
        <taxon>Ascomycota</taxon>
        <taxon>Pezizomycotina</taxon>
        <taxon>Sordariomycetes</taxon>
        <taxon>Xylariomycetidae</taxon>
        <taxon>Xylariales</taxon>
        <taxon>Xylariaceae</taxon>
        <taxon>Anthostomella</taxon>
    </lineage>
</organism>
<evidence type="ECO:0000313" key="2">
    <source>
        <dbReference type="Proteomes" id="UP001295740"/>
    </source>
</evidence>
<accession>A0AAI8VSJ5</accession>
<proteinExistence type="predicted"/>
<dbReference type="AlphaFoldDB" id="A0AAI8VSJ5"/>